<proteinExistence type="predicted"/>
<dbReference type="Proteomes" id="UP001458880">
    <property type="component" value="Unassembled WGS sequence"/>
</dbReference>
<dbReference type="EMBL" id="JASPKY010000238">
    <property type="protein sequence ID" value="KAK9717586.1"/>
    <property type="molecule type" value="Genomic_DNA"/>
</dbReference>
<accession>A0AAW1KHP7</accession>
<evidence type="ECO:0000313" key="3">
    <source>
        <dbReference type="Proteomes" id="UP001458880"/>
    </source>
</evidence>
<protein>
    <submittedName>
        <fullName evidence="2">Uncharacterized protein</fullName>
    </submittedName>
</protein>
<organism evidence="2 3">
    <name type="scientific">Popillia japonica</name>
    <name type="common">Japanese beetle</name>
    <dbReference type="NCBI Taxonomy" id="7064"/>
    <lineage>
        <taxon>Eukaryota</taxon>
        <taxon>Metazoa</taxon>
        <taxon>Ecdysozoa</taxon>
        <taxon>Arthropoda</taxon>
        <taxon>Hexapoda</taxon>
        <taxon>Insecta</taxon>
        <taxon>Pterygota</taxon>
        <taxon>Neoptera</taxon>
        <taxon>Endopterygota</taxon>
        <taxon>Coleoptera</taxon>
        <taxon>Polyphaga</taxon>
        <taxon>Scarabaeiformia</taxon>
        <taxon>Scarabaeidae</taxon>
        <taxon>Rutelinae</taxon>
        <taxon>Popillia</taxon>
    </lineage>
</organism>
<sequence length="128" mass="14374">MLSLSPPIRAILFVLPRATTAFNFAYTVVSHQAEREDKRRRTIGLPVSNSGRIQHSIDVQTVLTAEDAQHIPLTLDPIKWIRNEVIPPTPVRRMSHPPGLLYSLVLSMVVLYIKLAVRPSHPPKTLTP</sequence>
<comment type="caution">
    <text evidence="2">The sequence shown here is derived from an EMBL/GenBank/DDBJ whole genome shotgun (WGS) entry which is preliminary data.</text>
</comment>
<feature type="signal peptide" evidence="1">
    <location>
        <begin position="1"/>
        <end position="21"/>
    </location>
</feature>
<dbReference type="AlphaFoldDB" id="A0AAW1KHP7"/>
<gene>
    <name evidence="2" type="ORF">QE152_g23665</name>
</gene>
<name>A0AAW1KHP7_POPJA</name>
<reference evidence="2 3" key="1">
    <citation type="journal article" date="2024" name="BMC Genomics">
        <title>De novo assembly and annotation of Popillia japonica's genome with initial clues to its potential as an invasive pest.</title>
        <authorList>
            <person name="Cucini C."/>
            <person name="Boschi S."/>
            <person name="Funari R."/>
            <person name="Cardaioli E."/>
            <person name="Iannotti N."/>
            <person name="Marturano G."/>
            <person name="Paoli F."/>
            <person name="Bruttini M."/>
            <person name="Carapelli A."/>
            <person name="Frati F."/>
            <person name="Nardi F."/>
        </authorList>
    </citation>
    <scope>NUCLEOTIDE SEQUENCE [LARGE SCALE GENOMIC DNA]</scope>
    <source>
        <strain evidence="2">DMR45628</strain>
    </source>
</reference>
<evidence type="ECO:0000256" key="1">
    <source>
        <dbReference type="SAM" id="SignalP"/>
    </source>
</evidence>
<keyword evidence="1" id="KW-0732">Signal</keyword>
<feature type="chain" id="PRO_5043844764" evidence="1">
    <location>
        <begin position="22"/>
        <end position="128"/>
    </location>
</feature>
<keyword evidence="3" id="KW-1185">Reference proteome</keyword>
<evidence type="ECO:0000313" key="2">
    <source>
        <dbReference type="EMBL" id="KAK9717586.1"/>
    </source>
</evidence>